<gene>
    <name evidence="3" type="ORF">AsFPU1_1557</name>
</gene>
<dbReference type="Proteomes" id="UP000287247">
    <property type="component" value="Unassembled WGS sequence"/>
</dbReference>
<dbReference type="GO" id="GO:0051301">
    <property type="term" value="P:cell division"/>
    <property type="evidence" value="ECO:0007669"/>
    <property type="project" value="UniProtKB-KW"/>
</dbReference>
<comment type="caution">
    <text evidence="3">The sequence shown here is derived from an EMBL/GenBank/DDBJ whole genome shotgun (WGS) entry which is preliminary data.</text>
</comment>
<feature type="region of interest" description="Disordered" evidence="2">
    <location>
        <begin position="1"/>
        <end position="25"/>
    </location>
</feature>
<keyword evidence="1" id="KW-0175">Coiled coil</keyword>
<accession>A0A401IG14</accession>
<evidence type="ECO:0000313" key="4">
    <source>
        <dbReference type="Proteomes" id="UP000287247"/>
    </source>
</evidence>
<evidence type="ECO:0000256" key="1">
    <source>
        <dbReference type="SAM" id="Coils"/>
    </source>
</evidence>
<keyword evidence="3" id="KW-0132">Cell division</keyword>
<reference evidence="4" key="1">
    <citation type="submission" date="2017-05" db="EMBL/GenBank/DDBJ databases">
        <title>Physiological properties and genetic analysis related to exopolysaccharide production of fresh-water unicellular cyanobacterium Aphanothece sacrum, Suizenji Nori, that has been cultured as a food source in Japan.</title>
        <authorList>
            <person name="Kanesaki Y."/>
            <person name="Yoshikawa S."/>
            <person name="Ohki K."/>
        </authorList>
    </citation>
    <scope>NUCLEOTIDE SEQUENCE [LARGE SCALE GENOMIC DNA]</scope>
    <source>
        <strain evidence="4">FPU1</strain>
    </source>
</reference>
<evidence type="ECO:0000313" key="3">
    <source>
        <dbReference type="EMBL" id="GBF80156.1"/>
    </source>
</evidence>
<proteinExistence type="predicted"/>
<organism evidence="3 4">
    <name type="scientific">Aphanothece sacrum FPU1</name>
    <dbReference type="NCBI Taxonomy" id="1920663"/>
    <lineage>
        <taxon>Bacteria</taxon>
        <taxon>Bacillati</taxon>
        <taxon>Cyanobacteriota</taxon>
        <taxon>Cyanophyceae</taxon>
        <taxon>Oscillatoriophycideae</taxon>
        <taxon>Chroococcales</taxon>
        <taxon>Aphanothecaceae</taxon>
        <taxon>Aphanothece</taxon>
    </lineage>
</organism>
<dbReference type="AlphaFoldDB" id="A0A401IG14"/>
<keyword evidence="3" id="KW-0131">Cell cycle</keyword>
<dbReference type="PANTHER" id="PTHR38010:SF1">
    <property type="entry name" value="SLR0848 PROTEIN"/>
    <property type="match status" value="1"/>
</dbReference>
<protein>
    <submittedName>
        <fullName evidence="3">Cell division protein</fullName>
    </submittedName>
</protein>
<feature type="region of interest" description="Disordered" evidence="2">
    <location>
        <begin position="206"/>
        <end position="228"/>
    </location>
</feature>
<dbReference type="PANTHER" id="PTHR38010">
    <property type="entry name" value="SLR0848 PROTEIN"/>
    <property type="match status" value="1"/>
</dbReference>
<feature type="coiled-coil region" evidence="1">
    <location>
        <begin position="111"/>
        <end position="182"/>
    </location>
</feature>
<feature type="compositionally biased region" description="Polar residues" evidence="2">
    <location>
        <begin position="206"/>
        <end position="222"/>
    </location>
</feature>
<dbReference type="EMBL" id="BDQK01000006">
    <property type="protein sequence ID" value="GBF80156.1"/>
    <property type="molecule type" value="Genomic_DNA"/>
</dbReference>
<name>A0A401IG14_APHSA</name>
<evidence type="ECO:0000256" key="2">
    <source>
        <dbReference type="SAM" id="MobiDB-lite"/>
    </source>
</evidence>
<dbReference type="OrthoDB" id="511915at2"/>
<feature type="compositionally biased region" description="Polar residues" evidence="2">
    <location>
        <begin position="1"/>
        <end position="22"/>
    </location>
</feature>
<dbReference type="SUPFAM" id="SSF58113">
    <property type="entry name" value="Apolipoprotein A-I"/>
    <property type="match status" value="1"/>
</dbReference>
<keyword evidence="4" id="KW-1185">Reference proteome</keyword>
<sequence>MSMVRRNSSSPNKSANNQQGMTQGRGVDFDIQQELARLQEIIYDSFHIPLTQWTIVDEGKLLDQLEIIGDRIPEAIRKALAVLEQEQEILSEAEGYAQRIIQSAQQEAAQILDESGIIQQAQREANQLRQQVQHDCETIQSQTIGEVEQLRQITTNEIQQLRQQSLAECQKLEEGANEYAERVLTRLEDELGEMLTVIRNGRQQLYDNASSRGTSPPKQTPNLPKKRA</sequence>